<dbReference type="InterPro" id="IPR025166">
    <property type="entry name" value="Integrase_DNA_bind_dom"/>
</dbReference>
<dbReference type="PANTHER" id="PTHR30629:SF6">
    <property type="entry name" value="PROPHAGE INTEGRASE INTA-RELATED"/>
    <property type="match status" value="1"/>
</dbReference>
<dbReference type="InterPro" id="IPR038488">
    <property type="entry name" value="Integrase_DNA-bd_sf"/>
</dbReference>
<proteinExistence type="inferred from homology"/>
<name>A0A921L1T8_9PAST</name>
<keyword evidence="2" id="KW-0229">DNA integration</keyword>
<evidence type="ECO:0000313" key="8">
    <source>
        <dbReference type="Proteomes" id="UP000749334"/>
    </source>
</evidence>
<dbReference type="SUPFAM" id="SSF56349">
    <property type="entry name" value="DNA breaking-rejoining enzymes"/>
    <property type="match status" value="1"/>
</dbReference>
<dbReference type="Pfam" id="PF22022">
    <property type="entry name" value="Phage_int_M"/>
    <property type="match status" value="1"/>
</dbReference>
<evidence type="ECO:0000313" key="7">
    <source>
        <dbReference type="EMBL" id="WIM80327.1"/>
    </source>
</evidence>
<keyword evidence="4" id="KW-0233">DNA recombination</keyword>
<dbReference type="GO" id="GO:0015074">
    <property type="term" value="P:DNA integration"/>
    <property type="evidence" value="ECO:0007669"/>
    <property type="project" value="UniProtKB-KW"/>
</dbReference>
<dbReference type="Gene3D" id="3.30.160.390">
    <property type="entry name" value="Integrase, DNA-binding domain"/>
    <property type="match status" value="1"/>
</dbReference>
<dbReference type="Proteomes" id="UP001226750">
    <property type="component" value="Chromosome"/>
</dbReference>
<keyword evidence="3" id="KW-0238">DNA-binding</keyword>
<dbReference type="RefSeq" id="WP_013745007.1">
    <property type="nucleotide sequence ID" value="NZ_CP126975.1"/>
</dbReference>
<gene>
    <name evidence="6" type="ORF">K8W15_09850</name>
    <name evidence="7" type="ORF">QP018_03600</name>
</gene>
<dbReference type="GO" id="GO:0006310">
    <property type="term" value="P:DNA recombination"/>
    <property type="evidence" value="ECO:0007669"/>
    <property type="project" value="UniProtKB-KW"/>
</dbReference>
<dbReference type="PROSITE" id="PS51898">
    <property type="entry name" value="TYR_RECOMBINASE"/>
    <property type="match status" value="1"/>
</dbReference>
<reference evidence="6" key="2">
    <citation type="submission" date="2021-09" db="EMBL/GenBank/DDBJ databases">
        <authorList>
            <person name="Gilroy R."/>
        </authorList>
    </citation>
    <scope>NUCLEOTIDE SEQUENCE</scope>
    <source>
        <strain evidence="6">ChiHjej11B10-15683</strain>
    </source>
</reference>
<dbReference type="InterPro" id="IPR050808">
    <property type="entry name" value="Phage_Integrase"/>
</dbReference>
<reference evidence="7 9" key="3">
    <citation type="submission" date="2023-06" db="EMBL/GenBank/DDBJ databases">
        <title>Complete Genome Sequence of Gallibacterium anatis Strain BJF12, Isolated from a chicken with diarrhea.</title>
        <authorList>
            <person name="Guo F."/>
            <person name="Bu W."/>
            <person name="Xu F."/>
            <person name="Wen T."/>
        </authorList>
    </citation>
    <scope>NUCLEOTIDE SEQUENCE [LARGE SCALE GENOMIC DNA]</scope>
    <source>
        <strain evidence="7 9">BJF12</strain>
    </source>
</reference>
<dbReference type="InterPro" id="IPR013762">
    <property type="entry name" value="Integrase-like_cat_sf"/>
</dbReference>
<dbReference type="Gene3D" id="1.10.150.130">
    <property type="match status" value="1"/>
</dbReference>
<dbReference type="InterPro" id="IPR010998">
    <property type="entry name" value="Integrase_recombinase_N"/>
</dbReference>
<accession>A0A921L1T8</accession>
<feature type="domain" description="Tyr recombinase" evidence="5">
    <location>
        <begin position="210"/>
        <end position="393"/>
    </location>
</feature>
<evidence type="ECO:0000256" key="2">
    <source>
        <dbReference type="ARBA" id="ARBA00022908"/>
    </source>
</evidence>
<sequence>MAIIVKQLTNTKITNAKPKDKDYTLTDGRGLYLLVKPNGLKVWRFRYKRPYTKKPALLTLGRFPETTLQYARQQRDQYLSLLAQQIDPQQHEKQIKQLEQQRITNTFKNVAESWKNSKAKSIKPLTLSKYWRIIELYLMPTLGNYPIDEIKPILAKTALEVPYKQGKAEMYRKSVKLLNAILNYAVYSLFLIPVNPCEKISTAFEPLGRGKNPNIKPDELPTFLDKLENSNIDLLTKYLIQWQLLTMVRPNEAVTAEWTEIDFSKKLWTIPAEKMKQTKANQNKAHLVPLSTQALSLLERIKTISANSPFLFPSHRTKTKHLNSQTANKAIRDNMGYKDKQTAHGLRKIASTYLHEIGIMPDVVEACLAHTIKGIRGVYNEADYLPHRKKALQKWGDYINKCKTTTNKKFLKIVA</sequence>
<dbReference type="InterPro" id="IPR053876">
    <property type="entry name" value="Phage_int_M"/>
</dbReference>
<dbReference type="GO" id="GO:0003677">
    <property type="term" value="F:DNA binding"/>
    <property type="evidence" value="ECO:0007669"/>
    <property type="project" value="UniProtKB-KW"/>
</dbReference>
<dbReference type="PANTHER" id="PTHR30629">
    <property type="entry name" value="PROPHAGE INTEGRASE"/>
    <property type="match status" value="1"/>
</dbReference>
<dbReference type="InterPro" id="IPR002104">
    <property type="entry name" value="Integrase_catalytic"/>
</dbReference>
<comment type="similarity">
    <text evidence="1">Belongs to the 'phage' integrase family.</text>
</comment>
<evidence type="ECO:0000256" key="4">
    <source>
        <dbReference type="ARBA" id="ARBA00023172"/>
    </source>
</evidence>
<dbReference type="InterPro" id="IPR011010">
    <property type="entry name" value="DNA_brk_join_enz"/>
</dbReference>
<dbReference type="EMBL" id="CP126975">
    <property type="protein sequence ID" value="WIM80327.1"/>
    <property type="molecule type" value="Genomic_DNA"/>
</dbReference>
<dbReference type="Pfam" id="PF00589">
    <property type="entry name" value="Phage_integrase"/>
    <property type="match status" value="1"/>
</dbReference>
<dbReference type="Proteomes" id="UP000749334">
    <property type="component" value="Unassembled WGS sequence"/>
</dbReference>
<keyword evidence="9" id="KW-1185">Reference proteome</keyword>
<dbReference type="Pfam" id="PF13356">
    <property type="entry name" value="Arm-DNA-bind_3"/>
    <property type="match status" value="1"/>
</dbReference>
<evidence type="ECO:0000256" key="1">
    <source>
        <dbReference type="ARBA" id="ARBA00008857"/>
    </source>
</evidence>
<dbReference type="CDD" id="cd00801">
    <property type="entry name" value="INT_P4_C"/>
    <property type="match status" value="1"/>
</dbReference>
<dbReference type="AlphaFoldDB" id="A0A921L1T8"/>
<evidence type="ECO:0000313" key="6">
    <source>
        <dbReference type="EMBL" id="HJF74465.1"/>
    </source>
</evidence>
<evidence type="ECO:0000313" key="9">
    <source>
        <dbReference type="Proteomes" id="UP001226750"/>
    </source>
</evidence>
<dbReference type="Gene3D" id="1.10.443.10">
    <property type="entry name" value="Intergrase catalytic core"/>
    <property type="match status" value="1"/>
</dbReference>
<evidence type="ECO:0000259" key="5">
    <source>
        <dbReference type="PROSITE" id="PS51898"/>
    </source>
</evidence>
<reference evidence="6" key="1">
    <citation type="journal article" date="2021" name="PeerJ">
        <title>Extensive microbial diversity within the chicken gut microbiome revealed by metagenomics and culture.</title>
        <authorList>
            <person name="Gilroy R."/>
            <person name="Ravi A."/>
            <person name="Getino M."/>
            <person name="Pursley I."/>
            <person name="Horton D.L."/>
            <person name="Alikhan N.F."/>
            <person name="Baker D."/>
            <person name="Gharbi K."/>
            <person name="Hall N."/>
            <person name="Watson M."/>
            <person name="Adriaenssens E.M."/>
            <person name="Foster-Nyarko E."/>
            <person name="Jarju S."/>
            <person name="Secka A."/>
            <person name="Antonio M."/>
            <person name="Oren A."/>
            <person name="Chaudhuri R.R."/>
            <person name="La Ragione R."/>
            <person name="Hildebrand F."/>
            <person name="Pallen M.J."/>
        </authorList>
    </citation>
    <scope>NUCLEOTIDE SEQUENCE</scope>
    <source>
        <strain evidence="6">ChiHjej11B10-15683</strain>
    </source>
</reference>
<dbReference type="OMA" id="DHAEDIW"/>
<protein>
    <submittedName>
        <fullName evidence="6">Tyrosine-type recombinase/integrase</fullName>
    </submittedName>
</protein>
<evidence type="ECO:0000256" key="3">
    <source>
        <dbReference type="ARBA" id="ARBA00023125"/>
    </source>
</evidence>
<organism evidence="6 8">
    <name type="scientific">Gallibacterium anatis</name>
    <dbReference type="NCBI Taxonomy" id="750"/>
    <lineage>
        <taxon>Bacteria</taxon>
        <taxon>Pseudomonadati</taxon>
        <taxon>Pseudomonadota</taxon>
        <taxon>Gammaproteobacteria</taxon>
        <taxon>Pasteurellales</taxon>
        <taxon>Pasteurellaceae</taxon>
        <taxon>Gallibacterium</taxon>
    </lineage>
</organism>
<dbReference type="EMBL" id="DYVQ01000079">
    <property type="protein sequence ID" value="HJF74465.1"/>
    <property type="molecule type" value="Genomic_DNA"/>
</dbReference>